<keyword evidence="2" id="KW-1185">Reference proteome</keyword>
<dbReference type="Pfam" id="PF01237">
    <property type="entry name" value="Oxysterol_BP"/>
    <property type="match status" value="1"/>
</dbReference>
<name>A0A9R1WPP3_LACSA</name>
<reference evidence="1 2" key="1">
    <citation type="journal article" date="2017" name="Nat. Commun.">
        <title>Genome assembly with in vitro proximity ligation data and whole-genome triplication in lettuce.</title>
        <authorList>
            <person name="Reyes-Chin-Wo S."/>
            <person name="Wang Z."/>
            <person name="Yang X."/>
            <person name="Kozik A."/>
            <person name="Arikit S."/>
            <person name="Song C."/>
            <person name="Xia L."/>
            <person name="Froenicke L."/>
            <person name="Lavelle D.O."/>
            <person name="Truco M.J."/>
            <person name="Xia R."/>
            <person name="Zhu S."/>
            <person name="Xu C."/>
            <person name="Xu H."/>
            <person name="Xu X."/>
            <person name="Cox K."/>
            <person name="Korf I."/>
            <person name="Meyers B.C."/>
            <person name="Michelmore R.W."/>
        </authorList>
    </citation>
    <scope>NUCLEOTIDE SEQUENCE [LARGE SCALE GENOMIC DNA]</scope>
    <source>
        <strain evidence="2">cv. Salinas</strain>
        <tissue evidence="1">Seedlings</tissue>
    </source>
</reference>
<organism evidence="1 2">
    <name type="scientific">Lactuca sativa</name>
    <name type="common">Garden lettuce</name>
    <dbReference type="NCBI Taxonomy" id="4236"/>
    <lineage>
        <taxon>Eukaryota</taxon>
        <taxon>Viridiplantae</taxon>
        <taxon>Streptophyta</taxon>
        <taxon>Embryophyta</taxon>
        <taxon>Tracheophyta</taxon>
        <taxon>Spermatophyta</taxon>
        <taxon>Magnoliopsida</taxon>
        <taxon>eudicotyledons</taxon>
        <taxon>Gunneridae</taxon>
        <taxon>Pentapetalae</taxon>
        <taxon>asterids</taxon>
        <taxon>campanulids</taxon>
        <taxon>Asterales</taxon>
        <taxon>Asteraceae</taxon>
        <taxon>Cichorioideae</taxon>
        <taxon>Cichorieae</taxon>
        <taxon>Lactucinae</taxon>
        <taxon>Lactuca</taxon>
    </lineage>
</organism>
<dbReference type="Gene3D" id="2.40.160.120">
    <property type="match status" value="1"/>
</dbReference>
<dbReference type="EMBL" id="NBSK02000001">
    <property type="protein sequence ID" value="KAJ0227504.1"/>
    <property type="molecule type" value="Genomic_DNA"/>
</dbReference>
<evidence type="ECO:0000313" key="2">
    <source>
        <dbReference type="Proteomes" id="UP000235145"/>
    </source>
</evidence>
<dbReference type="InterPro" id="IPR000648">
    <property type="entry name" value="Oxysterol-bd"/>
</dbReference>
<dbReference type="GO" id="GO:0008289">
    <property type="term" value="F:lipid binding"/>
    <property type="evidence" value="ECO:0007669"/>
    <property type="project" value="InterPro"/>
</dbReference>
<dbReference type="PANTHER" id="PTHR10972">
    <property type="entry name" value="OXYSTEROL-BINDING PROTEIN-RELATED"/>
    <property type="match status" value="1"/>
</dbReference>
<evidence type="ECO:0000313" key="1">
    <source>
        <dbReference type="EMBL" id="KAJ0227504.1"/>
    </source>
</evidence>
<sequence>MRLTHTTLIHSSFYINFQNDEIFFVTTSWFISVYYALQQTWKPFNTILGETYEMVSHHPPISDAHVENEYFVYDITSKVKTKFLGNSIDVYPLGRTHLKLKKDGVILESVPPPTKVINLIFGRTWLVRCWMI</sequence>
<proteinExistence type="predicted"/>
<accession>A0A9R1WPP3</accession>
<dbReference type="PANTHER" id="PTHR10972:SF136">
    <property type="entry name" value="OXYSTEROL-BINDING PROTEIN 8"/>
    <property type="match status" value="1"/>
</dbReference>
<comment type="caution">
    <text evidence="1">The sequence shown here is derived from an EMBL/GenBank/DDBJ whole genome shotgun (WGS) entry which is preliminary data.</text>
</comment>
<dbReference type="AlphaFoldDB" id="A0A9R1WPP3"/>
<protein>
    <submittedName>
        <fullName evidence="1">Uncharacterized protein</fullName>
    </submittedName>
</protein>
<dbReference type="Proteomes" id="UP000235145">
    <property type="component" value="Unassembled WGS sequence"/>
</dbReference>
<dbReference type="SUPFAM" id="SSF144000">
    <property type="entry name" value="Oxysterol-binding protein-like"/>
    <property type="match status" value="1"/>
</dbReference>
<dbReference type="InterPro" id="IPR037239">
    <property type="entry name" value="OSBP_sf"/>
</dbReference>
<gene>
    <name evidence="1" type="ORF">LSAT_V11C100042580</name>
</gene>